<evidence type="ECO:0000256" key="10">
    <source>
        <dbReference type="SAM" id="MobiDB-lite"/>
    </source>
</evidence>
<comment type="subunit">
    <text evidence="9">Component of the Mediator complex.</text>
</comment>
<feature type="region of interest" description="Disordered" evidence="10">
    <location>
        <begin position="116"/>
        <end position="161"/>
    </location>
</feature>
<feature type="compositionally biased region" description="Low complexity" evidence="10">
    <location>
        <begin position="123"/>
        <end position="145"/>
    </location>
</feature>
<dbReference type="InterPro" id="IPR019404">
    <property type="entry name" value="Mediator_Med11"/>
</dbReference>
<dbReference type="Pfam" id="PF10280">
    <property type="entry name" value="Med11"/>
    <property type="match status" value="1"/>
</dbReference>
<sequence length="161" mass="18330">MSPPMERIQTLETIEKDIITCLHNAGQVFNELSKEKPNSKQAETGTHQFIKTLGVVESKLSEQINYLTQVSTGQPHEGSGYESQKVLQMAWHRLQHVRSRIDELDRLRHKNILTRNANAFGRPQQIANQQQLPQQQQQPQQQQMPSVDVTAQQPLPNVSSS</sequence>
<dbReference type="EMBL" id="JBJJXI010000055">
    <property type="protein sequence ID" value="KAL3399846.1"/>
    <property type="molecule type" value="Genomic_DNA"/>
</dbReference>
<protein>
    <recommendedName>
        <fullName evidence="3 9">Mediator of RNA polymerase II transcription subunit 11</fullName>
    </recommendedName>
    <alternativeName>
        <fullName evidence="8 9">Mediator complex subunit 11</fullName>
    </alternativeName>
</protein>
<keyword evidence="12" id="KW-1185">Reference proteome</keyword>
<evidence type="ECO:0000313" key="12">
    <source>
        <dbReference type="Proteomes" id="UP001627154"/>
    </source>
</evidence>
<evidence type="ECO:0000256" key="2">
    <source>
        <dbReference type="ARBA" id="ARBA00008186"/>
    </source>
</evidence>
<evidence type="ECO:0000256" key="1">
    <source>
        <dbReference type="ARBA" id="ARBA00004123"/>
    </source>
</evidence>
<proteinExistence type="inferred from homology"/>
<keyword evidence="5 9" id="KW-0010">Activator</keyword>
<dbReference type="Gene3D" id="1.10.287.3490">
    <property type="match status" value="1"/>
</dbReference>
<evidence type="ECO:0000256" key="7">
    <source>
        <dbReference type="ARBA" id="ARBA00023242"/>
    </source>
</evidence>
<dbReference type="GO" id="GO:0005634">
    <property type="term" value="C:nucleus"/>
    <property type="evidence" value="ECO:0007669"/>
    <property type="project" value="UniProtKB-SubCell"/>
</dbReference>
<comment type="caution">
    <text evidence="11">The sequence shown here is derived from an EMBL/GenBank/DDBJ whole genome shotgun (WGS) entry which is preliminary data.</text>
</comment>
<dbReference type="FunFam" id="1.10.287.3490:FF:000001">
    <property type="entry name" value="Mediator of RNA polymerase II transcription subunit 11"/>
    <property type="match status" value="1"/>
</dbReference>
<feature type="compositionally biased region" description="Polar residues" evidence="10">
    <location>
        <begin position="149"/>
        <end position="161"/>
    </location>
</feature>
<comment type="function">
    <text evidence="9">Component of the Mediator complex, a coactivator involved in the regulated transcription of nearly all RNA polymerase II-dependent genes. Mediator functions as a bridge to convey information from gene-specific regulatory proteins to the basal RNA polymerase II transcription machinery. Mediator is recruited to promoters by direct interactions with regulatory proteins and serves as a scaffold for the assembly of a functional pre-initiation complex with RNA polymerase II and the general transcription factors.</text>
</comment>
<dbReference type="Proteomes" id="UP001627154">
    <property type="component" value="Unassembled WGS sequence"/>
</dbReference>
<reference evidence="11 12" key="1">
    <citation type="journal article" date="2024" name="bioRxiv">
        <title>A reference genome for Trichogramma kaykai: A tiny desert-dwelling parasitoid wasp with competing sex-ratio distorters.</title>
        <authorList>
            <person name="Culotta J."/>
            <person name="Lindsey A.R."/>
        </authorList>
    </citation>
    <scope>NUCLEOTIDE SEQUENCE [LARGE SCALE GENOMIC DNA]</scope>
    <source>
        <strain evidence="11 12">KSX58</strain>
    </source>
</reference>
<keyword evidence="7 9" id="KW-0539">Nucleus</keyword>
<dbReference type="PANTHER" id="PTHR22890">
    <property type="entry name" value="MEDIATOR OF RNA POLYMERASE II TRANSCRIPTION SUBUNIT 11"/>
    <property type="match status" value="1"/>
</dbReference>
<comment type="subcellular location">
    <subcellularLocation>
        <location evidence="1 9">Nucleus</location>
    </subcellularLocation>
</comment>
<gene>
    <name evidence="9" type="primary">MED11</name>
    <name evidence="11" type="ORF">TKK_007077</name>
</gene>
<name>A0ABD2X3E6_9HYME</name>
<keyword evidence="6 9" id="KW-0804">Transcription</keyword>
<evidence type="ECO:0000256" key="4">
    <source>
        <dbReference type="ARBA" id="ARBA00023015"/>
    </source>
</evidence>
<evidence type="ECO:0000256" key="6">
    <source>
        <dbReference type="ARBA" id="ARBA00023163"/>
    </source>
</evidence>
<evidence type="ECO:0000256" key="3">
    <source>
        <dbReference type="ARBA" id="ARBA00019621"/>
    </source>
</evidence>
<evidence type="ECO:0000256" key="5">
    <source>
        <dbReference type="ARBA" id="ARBA00023159"/>
    </source>
</evidence>
<evidence type="ECO:0000256" key="9">
    <source>
        <dbReference type="RuleBase" id="RU364147"/>
    </source>
</evidence>
<organism evidence="11 12">
    <name type="scientific">Trichogramma kaykai</name>
    <dbReference type="NCBI Taxonomy" id="54128"/>
    <lineage>
        <taxon>Eukaryota</taxon>
        <taxon>Metazoa</taxon>
        <taxon>Ecdysozoa</taxon>
        <taxon>Arthropoda</taxon>
        <taxon>Hexapoda</taxon>
        <taxon>Insecta</taxon>
        <taxon>Pterygota</taxon>
        <taxon>Neoptera</taxon>
        <taxon>Endopterygota</taxon>
        <taxon>Hymenoptera</taxon>
        <taxon>Apocrita</taxon>
        <taxon>Proctotrupomorpha</taxon>
        <taxon>Chalcidoidea</taxon>
        <taxon>Trichogrammatidae</taxon>
        <taxon>Trichogramma</taxon>
    </lineage>
</organism>
<keyword evidence="4 9" id="KW-0805">Transcription regulation</keyword>
<evidence type="ECO:0000256" key="8">
    <source>
        <dbReference type="ARBA" id="ARBA00032011"/>
    </source>
</evidence>
<evidence type="ECO:0000313" key="11">
    <source>
        <dbReference type="EMBL" id="KAL3399846.1"/>
    </source>
</evidence>
<accession>A0ABD2X3E6</accession>
<dbReference type="AlphaFoldDB" id="A0ABD2X3E6"/>
<comment type="similarity">
    <text evidence="2 9">Belongs to the Mediator complex subunit 11 family.</text>
</comment>